<gene>
    <name evidence="5" type="ORF">SCOCK_130183</name>
</gene>
<dbReference type="GO" id="GO:0006260">
    <property type="term" value="P:DNA replication"/>
    <property type="evidence" value="ECO:0007669"/>
    <property type="project" value="UniProtKB-KW"/>
</dbReference>
<dbReference type="AlphaFoldDB" id="A0A9W4DKD1"/>
<dbReference type="Pfam" id="PF00772">
    <property type="entry name" value="DnaB"/>
    <property type="match status" value="1"/>
</dbReference>
<dbReference type="EMBL" id="CAJSLV010000035">
    <property type="protein sequence ID" value="CAG6391779.1"/>
    <property type="molecule type" value="Genomic_DNA"/>
</dbReference>
<dbReference type="InterPro" id="IPR036185">
    <property type="entry name" value="DNA_heli_DnaB-like_N_sf"/>
</dbReference>
<dbReference type="InterPro" id="IPR016136">
    <property type="entry name" value="DNA_helicase_N/primase_C"/>
</dbReference>
<feature type="compositionally biased region" description="Basic and acidic residues" evidence="3">
    <location>
        <begin position="1"/>
        <end position="15"/>
    </location>
</feature>
<dbReference type="Proteomes" id="UP001152519">
    <property type="component" value="Unassembled WGS sequence"/>
</dbReference>
<evidence type="ECO:0000256" key="3">
    <source>
        <dbReference type="SAM" id="MobiDB-lite"/>
    </source>
</evidence>
<keyword evidence="6" id="KW-1185">Reference proteome</keyword>
<keyword evidence="1" id="KW-0235">DNA replication</keyword>
<feature type="compositionally biased region" description="Pro residues" evidence="3">
    <location>
        <begin position="16"/>
        <end position="26"/>
    </location>
</feature>
<dbReference type="GO" id="GO:0003677">
    <property type="term" value="F:DNA binding"/>
    <property type="evidence" value="ECO:0007669"/>
    <property type="project" value="UniProtKB-KW"/>
</dbReference>
<feature type="region of interest" description="Disordered" evidence="3">
    <location>
        <begin position="1"/>
        <end position="34"/>
    </location>
</feature>
<evidence type="ECO:0000256" key="1">
    <source>
        <dbReference type="ARBA" id="ARBA00022705"/>
    </source>
</evidence>
<evidence type="ECO:0000256" key="2">
    <source>
        <dbReference type="ARBA" id="ARBA00023125"/>
    </source>
</evidence>
<sequence>MRDDLARGRGTEPRPETPTPPEPVGPAPAEVQPVTEDERLLLATLTDQPKGMVEVVGRMRPEDFAVPSHGQPHHCLGALHHRGEPLDRMTLL</sequence>
<dbReference type="SUPFAM" id="SSF48024">
    <property type="entry name" value="N-terminal domain of DnaB helicase"/>
    <property type="match status" value="1"/>
</dbReference>
<evidence type="ECO:0000259" key="4">
    <source>
        <dbReference type="Pfam" id="PF00772"/>
    </source>
</evidence>
<comment type="caution">
    <text evidence="5">The sequence shown here is derived from an EMBL/GenBank/DDBJ whole genome shotgun (WGS) entry which is preliminary data.</text>
</comment>
<dbReference type="Gene3D" id="1.10.860.10">
    <property type="entry name" value="DNAb Helicase, Chain A"/>
    <property type="match status" value="1"/>
</dbReference>
<reference evidence="5" key="1">
    <citation type="submission" date="2021-05" db="EMBL/GenBank/DDBJ databases">
        <authorList>
            <person name="Arsene-Ploetze F."/>
        </authorList>
    </citation>
    <scope>NUCLEOTIDE SEQUENCE</scope>
    <source>
        <strain evidence="5">DSM 42138</strain>
    </source>
</reference>
<accession>A0A9W4DKD1</accession>
<dbReference type="GO" id="GO:0003678">
    <property type="term" value="F:DNA helicase activity"/>
    <property type="evidence" value="ECO:0007669"/>
    <property type="project" value="InterPro"/>
</dbReference>
<keyword evidence="2" id="KW-0238">DNA-binding</keyword>
<feature type="domain" description="DNA helicase DnaB-like N-terminal" evidence="4">
    <location>
        <begin position="35"/>
        <end position="91"/>
    </location>
</feature>
<organism evidence="5 6">
    <name type="scientific">Actinacidiphila cocklensis</name>
    <dbReference type="NCBI Taxonomy" id="887465"/>
    <lineage>
        <taxon>Bacteria</taxon>
        <taxon>Bacillati</taxon>
        <taxon>Actinomycetota</taxon>
        <taxon>Actinomycetes</taxon>
        <taxon>Kitasatosporales</taxon>
        <taxon>Streptomycetaceae</taxon>
        <taxon>Actinacidiphila</taxon>
    </lineage>
</organism>
<evidence type="ECO:0000313" key="5">
    <source>
        <dbReference type="EMBL" id="CAG6391779.1"/>
    </source>
</evidence>
<protein>
    <recommendedName>
        <fullName evidence="4">DNA helicase DnaB-like N-terminal domain-containing protein</fullName>
    </recommendedName>
</protein>
<name>A0A9W4DKD1_9ACTN</name>
<dbReference type="RefSeq" id="WP_251485644.1">
    <property type="nucleotide sequence ID" value="NZ_CAJSLV010000035.1"/>
</dbReference>
<dbReference type="InterPro" id="IPR007693">
    <property type="entry name" value="DNA_helicase_DnaB-like_N"/>
</dbReference>
<proteinExistence type="predicted"/>
<dbReference type="GO" id="GO:0005524">
    <property type="term" value="F:ATP binding"/>
    <property type="evidence" value="ECO:0007669"/>
    <property type="project" value="InterPro"/>
</dbReference>
<evidence type="ECO:0000313" key="6">
    <source>
        <dbReference type="Proteomes" id="UP001152519"/>
    </source>
</evidence>